<dbReference type="Proteomes" id="UP001143463">
    <property type="component" value="Unassembled WGS sequence"/>
</dbReference>
<dbReference type="Pfam" id="PF01557">
    <property type="entry name" value="FAA_hydrolase"/>
    <property type="match status" value="1"/>
</dbReference>
<protein>
    <submittedName>
        <fullName evidence="3">Hydratase/decarboxylase</fullName>
    </submittedName>
</protein>
<dbReference type="PANTHER" id="PTHR30143">
    <property type="entry name" value="ACID HYDRATASE"/>
    <property type="match status" value="1"/>
</dbReference>
<dbReference type="SUPFAM" id="SSF56529">
    <property type="entry name" value="FAH"/>
    <property type="match status" value="1"/>
</dbReference>
<comment type="caution">
    <text evidence="3">The sequence shown here is derived from an EMBL/GenBank/DDBJ whole genome shotgun (WGS) entry which is preliminary data.</text>
</comment>
<keyword evidence="4" id="KW-1185">Reference proteome</keyword>
<organism evidence="3 4">
    <name type="scientific">Pseudonocardia halophobica</name>
    <dbReference type="NCBI Taxonomy" id="29401"/>
    <lineage>
        <taxon>Bacteria</taxon>
        <taxon>Bacillati</taxon>
        <taxon>Actinomycetota</taxon>
        <taxon>Actinomycetes</taxon>
        <taxon>Pseudonocardiales</taxon>
        <taxon>Pseudonocardiaceae</taxon>
        <taxon>Pseudonocardia</taxon>
    </lineage>
</organism>
<dbReference type="InterPro" id="IPR036663">
    <property type="entry name" value="Fumarylacetoacetase_C_sf"/>
</dbReference>
<evidence type="ECO:0000259" key="2">
    <source>
        <dbReference type="Pfam" id="PF01557"/>
    </source>
</evidence>
<keyword evidence="1" id="KW-0456">Lyase</keyword>
<name>A0A9W6P0F0_9PSEU</name>
<dbReference type="GO" id="GO:0005737">
    <property type="term" value="C:cytoplasm"/>
    <property type="evidence" value="ECO:0007669"/>
    <property type="project" value="TreeGrafter"/>
</dbReference>
<reference evidence="3" key="2">
    <citation type="submission" date="2023-01" db="EMBL/GenBank/DDBJ databases">
        <authorList>
            <person name="Sun Q."/>
            <person name="Evtushenko L."/>
        </authorList>
    </citation>
    <scope>NUCLEOTIDE SEQUENCE</scope>
    <source>
        <strain evidence="3">VKM Ac-1069</strain>
    </source>
</reference>
<evidence type="ECO:0000313" key="3">
    <source>
        <dbReference type="EMBL" id="GLL15523.1"/>
    </source>
</evidence>
<proteinExistence type="predicted"/>
<dbReference type="Gene3D" id="3.90.850.10">
    <property type="entry name" value="Fumarylacetoacetase-like, C-terminal domain"/>
    <property type="match status" value="1"/>
</dbReference>
<dbReference type="PANTHER" id="PTHR30143:SF0">
    <property type="entry name" value="2-KETO-4-PENTENOATE HYDRATASE"/>
    <property type="match status" value="1"/>
</dbReference>
<reference evidence="3" key="1">
    <citation type="journal article" date="2014" name="Int. J. Syst. Evol. Microbiol.">
        <title>Complete genome sequence of Corynebacterium casei LMG S-19264T (=DSM 44701T), isolated from a smear-ripened cheese.</title>
        <authorList>
            <consortium name="US DOE Joint Genome Institute (JGI-PGF)"/>
            <person name="Walter F."/>
            <person name="Albersmeier A."/>
            <person name="Kalinowski J."/>
            <person name="Ruckert C."/>
        </authorList>
    </citation>
    <scope>NUCLEOTIDE SEQUENCE</scope>
    <source>
        <strain evidence="3">VKM Ac-1069</strain>
    </source>
</reference>
<accession>A0A9W6P0F0</accession>
<dbReference type="GO" id="GO:0008684">
    <property type="term" value="F:2-oxopent-4-enoate hydratase activity"/>
    <property type="evidence" value="ECO:0007669"/>
    <property type="project" value="TreeGrafter"/>
</dbReference>
<dbReference type="EMBL" id="BSFQ01000048">
    <property type="protein sequence ID" value="GLL15523.1"/>
    <property type="molecule type" value="Genomic_DNA"/>
</dbReference>
<gene>
    <name evidence="3" type="ORF">GCM10017577_66740</name>
</gene>
<evidence type="ECO:0000256" key="1">
    <source>
        <dbReference type="ARBA" id="ARBA00023239"/>
    </source>
</evidence>
<dbReference type="InterPro" id="IPR011234">
    <property type="entry name" value="Fumarylacetoacetase-like_C"/>
</dbReference>
<sequence>MSQSQDHGVEAAATRLLDAARTLIPCDPVRGLLPDSTAATGYAVQTLLTRAAEEAGRRVVGRKIGLTSVAVQTQLGVDQPDFGVLFADAEVPDGGVAPADRLLQPKVEAEIAFVLGADLADDDLDEETVRRATRHVVPALEIVDSRIAGWDITFVDTVADNASGAMYVLGGRPTPLSEVDLPGVRMEMRDGAGELLSRGTGADCLGDPVLAVLWLARTCRGLGVPLRAGEVILSGALGPMVSISAGGSYTATLSSLGSVSVAVKPVVDPAAGPAVVRTVGLPR</sequence>
<dbReference type="InterPro" id="IPR050772">
    <property type="entry name" value="Hydratase-Decarb/MhpD_sf"/>
</dbReference>
<dbReference type="RefSeq" id="WP_063739881.1">
    <property type="nucleotide sequence ID" value="NZ_BAAAUZ010000062.1"/>
</dbReference>
<evidence type="ECO:0000313" key="4">
    <source>
        <dbReference type="Proteomes" id="UP001143463"/>
    </source>
</evidence>
<dbReference type="AlphaFoldDB" id="A0A9W6P0F0"/>
<feature type="domain" description="Fumarylacetoacetase-like C-terminal" evidence="2">
    <location>
        <begin position="87"/>
        <end position="263"/>
    </location>
</feature>